<evidence type="ECO:0000256" key="1">
    <source>
        <dbReference type="SAM" id="MobiDB-lite"/>
    </source>
</evidence>
<feature type="compositionally biased region" description="Low complexity" evidence="1">
    <location>
        <begin position="70"/>
        <end position="97"/>
    </location>
</feature>
<feature type="domain" description="DUF1995" evidence="2">
    <location>
        <begin position="51"/>
        <end position="286"/>
    </location>
</feature>
<dbReference type="GeneID" id="5724063"/>
<name>A0A2K3DB54_CHLRE</name>
<dbReference type="OMA" id="ADWSGGM"/>
<evidence type="ECO:0000313" key="3">
    <source>
        <dbReference type="EMBL" id="PNW77768.1"/>
    </source>
</evidence>
<evidence type="ECO:0000313" key="4">
    <source>
        <dbReference type="Proteomes" id="UP000006906"/>
    </source>
</evidence>
<evidence type="ECO:0000259" key="2">
    <source>
        <dbReference type="Pfam" id="PF09353"/>
    </source>
</evidence>
<dbReference type="AlphaFoldDB" id="A0A2K3DB54"/>
<reference evidence="3 4" key="1">
    <citation type="journal article" date="2007" name="Science">
        <title>The Chlamydomonas genome reveals the evolution of key animal and plant functions.</title>
        <authorList>
            <person name="Merchant S.S."/>
            <person name="Prochnik S.E."/>
            <person name="Vallon O."/>
            <person name="Harris E.H."/>
            <person name="Karpowicz S.J."/>
            <person name="Witman G.B."/>
            <person name="Terry A."/>
            <person name="Salamov A."/>
            <person name="Fritz-Laylin L.K."/>
            <person name="Marechal-Drouard L."/>
            <person name="Marshall W.F."/>
            <person name="Qu L.H."/>
            <person name="Nelson D.R."/>
            <person name="Sanderfoot A.A."/>
            <person name="Spalding M.H."/>
            <person name="Kapitonov V.V."/>
            <person name="Ren Q."/>
            <person name="Ferris P."/>
            <person name="Lindquist E."/>
            <person name="Shapiro H."/>
            <person name="Lucas S.M."/>
            <person name="Grimwood J."/>
            <person name="Schmutz J."/>
            <person name="Cardol P."/>
            <person name="Cerutti H."/>
            <person name="Chanfreau G."/>
            <person name="Chen C.L."/>
            <person name="Cognat V."/>
            <person name="Croft M.T."/>
            <person name="Dent R."/>
            <person name="Dutcher S."/>
            <person name="Fernandez E."/>
            <person name="Fukuzawa H."/>
            <person name="Gonzalez-Ballester D."/>
            <person name="Gonzalez-Halphen D."/>
            <person name="Hallmann A."/>
            <person name="Hanikenne M."/>
            <person name="Hippler M."/>
            <person name="Inwood W."/>
            <person name="Jabbari K."/>
            <person name="Kalanon M."/>
            <person name="Kuras R."/>
            <person name="Lefebvre P.A."/>
            <person name="Lemaire S.D."/>
            <person name="Lobanov A.V."/>
            <person name="Lohr M."/>
            <person name="Manuell A."/>
            <person name="Meier I."/>
            <person name="Mets L."/>
            <person name="Mittag M."/>
            <person name="Mittelmeier T."/>
            <person name="Moroney J.V."/>
            <person name="Moseley J."/>
            <person name="Napoli C."/>
            <person name="Nedelcu A.M."/>
            <person name="Niyogi K."/>
            <person name="Novoselov S.V."/>
            <person name="Paulsen I.T."/>
            <person name="Pazour G."/>
            <person name="Purton S."/>
            <person name="Ral J.P."/>
            <person name="Riano-Pachon D.M."/>
            <person name="Riekhof W."/>
            <person name="Rymarquis L."/>
            <person name="Schroda M."/>
            <person name="Stern D."/>
            <person name="Umen J."/>
            <person name="Willows R."/>
            <person name="Wilson N."/>
            <person name="Zimmer S.L."/>
            <person name="Allmer J."/>
            <person name="Balk J."/>
            <person name="Bisova K."/>
            <person name="Chen C.J."/>
            <person name="Elias M."/>
            <person name="Gendler K."/>
            <person name="Hauser C."/>
            <person name="Lamb M.R."/>
            <person name="Ledford H."/>
            <person name="Long J.C."/>
            <person name="Minagawa J."/>
            <person name="Page M.D."/>
            <person name="Pan J."/>
            <person name="Pootakham W."/>
            <person name="Roje S."/>
            <person name="Rose A."/>
            <person name="Stahlberg E."/>
            <person name="Terauchi A.M."/>
            <person name="Yang P."/>
            <person name="Ball S."/>
            <person name="Bowler C."/>
            <person name="Dieckmann C.L."/>
            <person name="Gladyshev V.N."/>
            <person name="Green P."/>
            <person name="Jorgensen R."/>
            <person name="Mayfield S."/>
            <person name="Mueller-Roeber B."/>
            <person name="Rajamani S."/>
            <person name="Sayre R.T."/>
            <person name="Brokstein P."/>
            <person name="Dubchak I."/>
            <person name="Goodstein D."/>
            <person name="Hornick L."/>
            <person name="Huang Y.W."/>
            <person name="Jhaveri J."/>
            <person name="Luo Y."/>
            <person name="Martinez D."/>
            <person name="Ngau W.C."/>
            <person name="Otillar B."/>
            <person name="Poliakov A."/>
            <person name="Porter A."/>
            <person name="Szajkowski L."/>
            <person name="Werner G."/>
            <person name="Zhou K."/>
            <person name="Grigoriev I.V."/>
            <person name="Rokhsar D.S."/>
            <person name="Grossman A.R."/>
        </authorList>
    </citation>
    <scope>NUCLEOTIDE SEQUENCE [LARGE SCALE GENOMIC DNA]</scope>
    <source>
        <strain evidence="4">CC-503</strain>
    </source>
</reference>
<gene>
    <name evidence="3" type="ORF">CHLRE_10g450900v5</name>
</gene>
<dbReference type="EMBL" id="CM008971">
    <property type="protein sequence ID" value="PNW77768.1"/>
    <property type="molecule type" value="Genomic_DNA"/>
</dbReference>
<organism evidence="3 4">
    <name type="scientific">Chlamydomonas reinhardtii</name>
    <name type="common">Chlamydomonas smithii</name>
    <dbReference type="NCBI Taxonomy" id="3055"/>
    <lineage>
        <taxon>Eukaryota</taxon>
        <taxon>Viridiplantae</taxon>
        <taxon>Chlorophyta</taxon>
        <taxon>core chlorophytes</taxon>
        <taxon>Chlorophyceae</taxon>
        <taxon>CS clade</taxon>
        <taxon>Chlamydomonadales</taxon>
        <taxon>Chlamydomonadaceae</taxon>
        <taxon>Chlamydomonas</taxon>
    </lineage>
</organism>
<dbReference type="ExpressionAtlas" id="A0A2K3DB54">
    <property type="expression patterns" value="differential"/>
</dbReference>
<dbReference type="OrthoDB" id="540828at2759"/>
<dbReference type="Gramene" id="PNW77768">
    <property type="protein sequence ID" value="PNW77768"/>
    <property type="gene ID" value="CHLRE_10g450900v5"/>
</dbReference>
<keyword evidence="4" id="KW-1185">Reference proteome</keyword>
<dbReference type="InParanoid" id="A0A2K3DB54"/>
<dbReference type="InterPro" id="IPR018962">
    <property type="entry name" value="DUF1995"/>
</dbReference>
<dbReference type="Pfam" id="PF09353">
    <property type="entry name" value="DUF1995"/>
    <property type="match status" value="1"/>
</dbReference>
<dbReference type="Proteomes" id="UP000006906">
    <property type="component" value="Chromosome 10"/>
</dbReference>
<sequence length="334" mass="35703">MSVSLGGQHVRARATYHQGVRAVRPCQRLVRARATAEPMVTTKVGSAPAPPTTVSEAVRQARTALRQWREAAAAEAKSEAAQRSGGEASTSASAGAGAATAAGPRRLIVDLPLPAQRSGFLGRGAPDPDLLMLLDEADFPGGEVQRFRVLRPLVEAWLDGYNSEFLGFLEDGADGVGLWAAGPDTSVIANVTSATVPSLVKLLDGGYGARATQPGHTVIAVNPTWTSANSVGQPWQFELRRRAAEVLDPAGWQTLYSARMLRSSRGANGLLVRAWPHRWALYPAATPDARHLGDCVLASLERPPTKLLIERLAEAKPAMDKKAKELGLDEPRWF</sequence>
<dbReference type="RefSeq" id="XP_042920362.1">
    <property type="nucleotide sequence ID" value="XM_043066965.1"/>
</dbReference>
<proteinExistence type="predicted"/>
<feature type="region of interest" description="Disordered" evidence="1">
    <location>
        <begin position="68"/>
        <end position="97"/>
    </location>
</feature>
<dbReference type="KEGG" id="cre:CHLRE_10g450900v5"/>
<accession>A0A2K3DB54</accession>
<protein>
    <recommendedName>
        <fullName evidence="2">DUF1995 domain-containing protein</fullName>
    </recommendedName>
</protein>